<dbReference type="PANTHER" id="PTHR31646">
    <property type="entry name" value="ALPHA-1,2-MANNOSYLTRANSFERASE MNN2"/>
    <property type="match status" value="1"/>
</dbReference>
<dbReference type="InterPro" id="IPR029044">
    <property type="entry name" value="Nucleotide-diphossugar_trans"/>
</dbReference>
<protein>
    <submittedName>
        <fullName evidence="12">Glycosyltransferase family 71 protein</fullName>
    </submittedName>
</protein>
<dbReference type="InterPro" id="IPR022751">
    <property type="entry name" value="Alpha_mannosyltransferase"/>
</dbReference>
<reference evidence="12" key="1">
    <citation type="journal article" date="2020" name="Stud. Mycol.">
        <title>101 Dothideomycetes genomes: a test case for predicting lifestyles and emergence of pathogens.</title>
        <authorList>
            <person name="Haridas S."/>
            <person name="Albert R."/>
            <person name="Binder M."/>
            <person name="Bloem J."/>
            <person name="Labutti K."/>
            <person name="Salamov A."/>
            <person name="Andreopoulos B."/>
            <person name="Baker S."/>
            <person name="Barry K."/>
            <person name="Bills G."/>
            <person name="Bluhm B."/>
            <person name="Cannon C."/>
            <person name="Castanera R."/>
            <person name="Culley D."/>
            <person name="Daum C."/>
            <person name="Ezra D."/>
            <person name="Gonzalez J."/>
            <person name="Henrissat B."/>
            <person name="Kuo A."/>
            <person name="Liang C."/>
            <person name="Lipzen A."/>
            <person name="Lutzoni F."/>
            <person name="Magnuson J."/>
            <person name="Mondo S."/>
            <person name="Nolan M."/>
            <person name="Ohm R."/>
            <person name="Pangilinan J."/>
            <person name="Park H.-J."/>
            <person name="Ramirez L."/>
            <person name="Alfaro M."/>
            <person name="Sun H."/>
            <person name="Tritt A."/>
            <person name="Yoshinaga Y."/>
            <person name="Zwiers L.-H."/>
            <person name="Turgeon B."/>
            <person name="Goodwin S."/>
            <person name="Spatafora J."/>
            <person name="Crous P."/>
            <person name="Grigoriev I."/>
        </authorList>
    </citation>
    <scope>NUCLEOTIDE SEQUENCE</scope>
    <source>
        <strain evidence="12">CBS 260.36</strain>
    </source>
</reference>
<keyword evidence="8" id="KW-0333">Golgi apparatus</keyword>
<keyword evidence="7 11" id="KW-1133">Transmembrane helix</keyword>
<dbReference type="Pfam" id="PF11051">
    <property type="entry name" value="Mannosyl_trans3"/>
    <property type="match status" value="2"/>
</dbReference>
<dbReference type="AlphaFoldDB" id="A0A9P4IVD6"/>
<keyword evidence="9 11" id="KW-0472">Membrane</keyword>
<organism evidence="12 13">
    <name type="scientific">Myriangium duriaei CBS 260.36</name>
    <dbReference type="NCBI Taxonomy" id="1168546"/>
    <lineage>
        <taxon>Eukaryota</taxon>
        <taxon>Fungi</taxon>
        <taxon>Dikarya</taxon>
        <taxon>Ascomycota</taxon>
        <taxon>Pezizomycotina</taxon>
        <taxon>Dothideomycetes</taxon>
        <taxon>Dothideomycetidae</taxon>
        <taxon>Myriangiales</taxon>
        <taxon>Myriangiaceae</taxon>
        <taxon>Myriangium</taxon>
    </lineage>
</organism>
<feature type="region of interest" description="Disordered" evidence="10">
    <location>
        <begin position="386"/>
        <end position="421"/>
    </location>
</feature>
<proteinExistence type="inferred from homology"/>
<dbReference type="GO" id="GO:0000026">
    <property type="term" value="F:alpha-1,2-mannosyltransferase activity"/>
    <property type="evidence" value="ECO:0007669"/>
    <property type="project" value="TreeGrafter"/>
</dbReference>
<dbReference type="Proteomes" id="UP000799439">
    <property type="component" value="Unassembled WGS sequence"/>
</dbReference>
<keyword evidence="5 11" id="KW-0812">Transmembrane</keyword>
<evidence type="ECO:0000256" key="8">
    <source>
        <dbReference type="ARBA" id="ARBA00023034"/>
    </source>
</evidence>
<evidence type="ECO:0000256" key="7">
    <source>
        <dbReference type="ARBA" id="ARBA00022989"/>
    </source>
</evidence>
<evidence type="ECO:0000256" key="11">
    <source>
        <dbReference type="SAM" id="Phobius"/>
    </source>
</evidence>
<keyword evidence="4" id="KW-0808">Transferase</keyword>
<dbReference type="GO" id="GO:0000139">
    <property type="term" value="C:Golgi membrane"/>
    <property type="evidence" value="ECO:0007669"/>
    <property type="project" value="UniProtKB-SubCell"/>
</dbReference>
<dbReference type="SUPFAM" id="SSF53448">
    <property type="entry name" value="Nucleotide-diphospho-sugar transferases"/>
    <property type="match status" value="1"/>
</dbReference>
<gene>
    <name evidence="12" type="ORF">K461DRAFT_280384</name>
</gene>
<comment type="caution">
    <text evidence="12">The sequence shown here is derived from an EMBL/GenBank/DDBJ whole genome shotgun (WGS) entry which is preliminary data.</text>
</comment>
<dbReference type="PANTHER" id="PTHR31646:SF1">
    <property type="entry name" value="ALPHA-1,2-MANNOSYLTRANSFERASE MNN2"/>
    <property type="match status" value="1"/>
</dbReference>
<dbReference type="GO" id="GO:0046354">
    <property type="term" value="P:mannan biosynthetic process"/>
    <property type="evidence" value="ECO:0007669"/>
    <property type="project" value="TreeGrafter"/>
</dbReference>
<evidence type="ECO:0000313" key="13">
    <source>
        <dbReference type="Proteomes" id="UP000799439"/>
    </source>
</evidence>
<evidence type="ECO:0000256" key="9">
    <source>
        <dbReference type="ARBA" id="ARBA00023136"/>
    </source>
</evidence>
<keyword evidence="13" id="KW-1185">Reference proteome</keyword>
<sequence>MAVMIQHRHIIRWGITILIVISLILGWNLLDPQHPIRANTNHQIKEGYQAIKDQLTSDPTSPNTALGDIKSLERAATDLTTESKQYTRADDFLQHIRSVVRLPAVTVRDAASTCTWDSAQPVNFQYSPETAWNANPLSNGVISSHRKEWQNFLLRDTVPWGKVERQFQGRGIVVLAGNQRTFLRSMVFFRALSATKTKLPVELHYFGNELSAQNRTDIKALYPNLFFNDLNDTSQIVKGTGDNWVNYNLKTAAVLNSKFAEIILLDSDNIPLEDPATMFESNVYRRLGTIFWPDIARTRPLNPAWALTNTPCRMQEYEQESGQMVVDKTRFWYHLQLANFWTNDKFVETFLLGDKDTFRFAWHALKTEYGRPARWLTSIGTVHRPRNEVSFPRPVGPREDGVTTSDSKMSSEEERKSDRKNGGGYYCGHTFAQHHPDATTSSHIVFLHGGLLKSQDKPILRHEIEYGAGVFSAYKDSSGAADASHIEPVGIKWDGGEYLEKAEKDLMKYPAFCVDFWDVIPGPVGDEHTKELKDVENRVRKFDVYWTLNHTGSEPLKDG</sequence>
<keyword evidence="6" id="KW-0735">Signal-anchor</keyword>
<dbReference type="OrthoDB" id="430354at2759"/>
<comment type="subcellular location">
    <subcellularLocation>
        <location evidence="1">Golgi apparatus membrane</location>
        <topology evidence="1">Single-pass type II membrane protein</topology>
    </subcellularLocation>
</comment>
<evidence type="ECO:0000256" key="10">
    <source>
        <dbReference type="SAM" id="MobiDB-lite"/>
    </source>
</evidence>
<accession>A0A9P4IVD6</accession>
<name>A0A9P4IVD6_9PEZI</name>
<feature type="transmembrane region" description="Helical" evidence="11">
    <location>
        <begin position="12"/>
        <end position="30"/>
    </location>
</feature>
<evidence type="ECO:0000256" key="3">
    <source>
        <dbReference type="ARBA" id="ARBA00009105"/>
    </source>
</evidence>
<evidence type="ECO:0000256" key="4">
    <source>
        <dbReference type="ARBA" id="ARBA00022679"/>
    </source>
</evidence>
<evidence type="ECO:0000256" key="1">
    <source>
        <dbReference type="ARBA" id="ARBA00004323"/>
    </source>
</evidence>
<evidence type="ECO:0000256" key="5">
    <source>
        <dbReference type="ARBA" id="ARBA00022692"/>
    </source>
</evidence>
<evidence type="ECO:0000256" key="2">
    <source>
        <dbReference type="ARBA" id="ARBA00004922"/>
    </source>
</evidence>
<feature type="compositionally biased region" description="Basic and acidic residues" evidence="10">
    <location>
        <begin position="409"/>
        <end position="421"/>
    </location>
</feature>
<dbReference type="EMBL" id="ML996089">
    <property type="protein sequence ID" value="KAF2150361.1"/>
    <property type="molecule type" value="Genomic_DNA"/>
</dbReference>
<comment type="similarity">
    <text evidence="3">Belongs to the MNN1/MNT family.</text>
</comment>
<evidence type="ECO:0000313" key="12">
    <source>
        <dbReference type="EMBL" id="KAF2150361.1"/>
    </source>
</evidence>
<comment type="pathway">
    <text evidence="2">Protein modification; protein glycosylation.</text>
</comment>
<evidence type="ECO:0000256" key="6">
    <source>
        <dbReference type="ARBA" id="ARBA00022968"/>
    </source>
</evidence>